<proteinExistence type="predicted"/>
<dbReference type="RefSeq" id="WP_098003958.1">
    <property type="nucleotide sequence ID" value="NZ_AP022563.1"/>
</dbReference>
<evidence type="ECO:0000313" key="1">
    <source>
        <dbReference type="EMBL" id="BBX15265.1"/>
    </source>
</evidence>
<dbReference type="AlphaFoldDB" id="A0A7I7JTX4"/>
<dbReference type="OrthoDB" id="4370976at2"/>
<dbReference type="Proteomes" id="UP000467006">
    <property type="component" value="Chromosome"/>
</dbReference>
<keyword evidence="2" id="KW-1185">Reference proteome</keyword>
<gene>
    <name evidence="1" type="ORF">MDUV_01250</name>
</gene>
<evidence type="ECO:0000313" key="2">
    <source>
        <dbReference type="Proteomes" id="UP000467006"/>
    </source>
</evidence>
<dbReference type="EMBL" id="AP022563">
    <property type="protein sequence ID" value="BBX15265.1"/>
    <property type="molecule type" value="Genomic_DNA"/>
</dbReference>
<name>A0A7I7JTX4_9MYCO</name>
<dbReference type="KEGG" id="mdu:MDUV_01250"/>
<protein>
    <submittedName>
        <fullName evidence="1">Uncharacterized protein</fullName>
    </submittedName>
</protein>
<organism evidence="1 2">
    <name type="scientific">Mycolicibacterium duvalii</name>
    <dbReference type="NCBI Taxonomy" id="39688"/>
    <lineage>
        <taxon>Bacteria</taxon>
        <taxon>Bacillati</taxon>
        <taxon>Actinomycetota</taxon>
        <taxon>Actinomycetes</taxon>
        <taxon>Mycobacteriales</taxon>
        <taxon>Mycobacteriaceae</taxon>
        <taxon>Mycolicibacterium</taxon>
    </lineage>
</organism>
<sequence length="422" mass="44511">MAVRRLAAVDAQMYWMSSVIPNDQFLLYAFDGGPADLGGALDVIRHRARSCAELRLRIDDTASWAYPAWTPRDIGADQFVVHVLAEPTWQRCLDAVAALGGDQLDARRLTWRLHVFDRIEGVPAVGAGAVAVLQVSHALGDGTRASALAGYLFGREGPVPAVPAAPRKAAALVPRSVRAAHAHRQLVHDTAAGLVPPQADSRPTLHSNRRPDGLWHLRSIVCRRTQFGDATVTVGALAAVSEALGGHLRALGDDVGALGAEVPMAKTGARAANNHFGNVGVSLYPDLAARARTRAIADDLRRRRRRAAHPAMRAEAAAFAALPAPLLRWGVGKFDPDVRSPTVTGNTVLSSVHRGAKDLRFGNAVVALTAGFPALSPMMGLTHGVHAIGDTVAVSVHAADSAVGGPDGIDGYVDRLARALSH</sequence>
<reference evidence="1 2" key="1">
    <citation type="journal article" date="2019" name="Emerg. Microbes Infect.">
        <title>Comprehensive subspecies identification of 175 nontuberculous mycobacteria species based on 7547 genomic profiles.</title>
        <authorList>
            <person name="Matsumoto Y."/>
            <person name="Kinjo T."/>
            <person name="Motooka D."/>
            <person name="Nabeya D."/>
            <person name="Jung N."/>
            <person name="Uechi K."/>
            <person name="Horii T."/>
            <person name="Iida T."/>
            <person name="Fujita J."/>
            <person name="Nakamura S."/>
        </authorList>
    </citation>
    <scope>NUCLEOTIDE SEQUENCE [LARGE SCALE GENOMIC DNA]</scope>
    <source>
        <strain evidence="1 2">JCM 6396</strain>
    </source>
</reference>
<accession>A0A7I7JTX4</accession>